<sequence>MPSEWLKNTRSQQEFQNRQKPWSQPEPRGYQDPWSDEDEGPWGYQESQDQLGGSSSANDVLLAESQAPRYEGQPLNLQDHDQQVLLSDHKHPDGQQFQPQQQSLTHGETQDPGNASCTVPVVAAVEDQAREPDRPPGTHIPVTEDQARNHIKEIRDQKMRSYQSGIAEDFKNALDVISNELYPNPADFLLEILQNADNNTYESSVAPKLWITYWDDMLRFDTNEAGFNRADVDGICGVGRSSKKEKAEATQAGKRQIGEKGIGFKAVYRVADEVFIKSGFYSFKFADKDIPGEMVSLPGRVAPAWAAFPADVREGCTSILLKLRTNINRQRLVEEIMNLDAKFLIFLNKVKEVEMEAFETPSLSSNITRVILCREDSQDDTTGLPSRVLTPDISSPYILFHHPVLQLPPEPKRKGLTESELVLALPHVTTADLALGERGCPALAQTHKAYSFLPIRDYGFKFMLQADFVLVANRKEIDAAREWNKTLHAALPNALLSFVTQLNASGLQYRWPLLFPIRDGEQSFFKGINAEVLEQFSGTDIIESIHGTFEVASKLSLVPPQLANVTGGDNATPAPMIPAAFSQFTYASPGYPATSWASLFSFGVHMLTDQEFLQDLGNFISKHPDEFRAMPKAWHSRDHEKAVASLRFIPLQDGKLVASQDGPLIFPLRATKKNLQIPDRIGQSVVHAEVAEDSAQRKLLLKLGARNNNEQQVCRLIVQAHGSSWFAPETIDQAILMQHTEYLWVVVEDGRTRRRSSHVYLDSTGPASASRVFGEHRGQFSFLHPDYRGKFDTLEHRRFLIAALQMAELPRMVSPGHTPTDFMLSQDFRFLIENLPAIDVLQLVRANWGHYCAWIVSRARMPGKRPVTDGPHERVKAAFACMQVKLPDGRQVRLDQTCLPRKNVLAAFGLVYTPAKGVTSAKGDATIPGTVATATPTPNDTSNAPKLDVLSVPEPDSADWDILEHFNVVVRVEVKDLVRRLGQLRKGSPTKEAVAVVYERIETLVNKIEPPKELQAQFEEQELVFLPKHLPQWVSIKDCVWEAADALKKTPQLKDEYPQQEWLFCKTLNVASSSIETAIDEAKRITSRDPLPYIQELLQHIDLLARKAGPKYNGLDPLRQYRILPIWFEMPGHKFWLSAPAGKGRENEWYIADKPFLRECFQRQTPLLAFDFAGVKGINTLLERLNLDSKLAEQHKSGVGGPARIDKENTAYMQKRARYISCLIPKQKKNRERLTTQLKNVQVSRVAMTVIWQFCNEWGDTVQGRPESVDFMVDAGTDVLKIYIKEGKATLDKPPGKFIRELKTLFGIPDGALDYLLDILIKEDTSDIERDLTREGLLTDETDAPEDAIPDGVVFSTTRPARPCPEDRPIADMPATEEAVDERPGSDPLTFADFFGSDKSRYRYGNDRDDDNHDYDRRVSTSAAGESMADRYENLIREGLREVSKSRRSRGWADVPRPMNPLYDVPGAEESLFIAELWVGSMISSFPLGMADGWSHKTQVHDFLAKIVAVPTDYIPEKHWTSAMRSRAGHKPFEGGSNPKISSFTLIDSSGRLKEFLDRLGHRRVNSLGAGSRFHIQVAFAEGGHNVAFEMPAAQVAMHHAQAEALTFVHSNRKRIYSEVYMLAVVFMVHIQPTLALFVDPWDLKRRGILSLETDSKFQGCFVETPPVLCLGRCAKPEPVPPPRLAIGAPDDDAANHKQQRPRHLYQYRHLRHHEIRLVLLDADSDADAICINQADGHEKALQIRLIGRIFGRAERVVDWLGAEYDGSHEAIETLLRIRRGAAGDEGAAAATAGWWGSVSDDGDVVWKHVDALLRRPWFERAWIVQEVVLASRLALMCGTRDEVGWEEFFEGLVACAQALDRGASGSGDDAARSGSVKRLPYAAPAFALGLARYRMGSKQQGDPKAGLLELLELFAHTQATKEVDKLFGMLGLAGDTASEVFNPDYDSPLEEVVRRYAGAFVANGQAMELLYRAGVTKMYPFCSWIPRWTSGEFPQTISTWAAMGGEFQAGQRVPPPAPAVLKTGCLQVRGFTSDTIQHVSQIPMAGGWALCATSLAAFAEQLKYYADRYPTGETPEDLLVRLPIGNASHPHLDNTADQLRSYRDVTQRDSIVLGFVGDSGGARDGTNAPQYRTVDGATRLAMSDYWRTATAFATRLGGAAFCGTKGRYVGLVPALALPGDRICLLHSGKVPFVLRPLRNRVYQLIGEAYIHGMMHAGKQEAGKQEAGLGLKDEDFVLE</sequence>
<dbReference type="Proteomes" id="UP001303889">
    <property type="component" value="Unassembled WGS sequence"/>
</dbReference>
<evidence type="ECO:0000259" key="2">
    <source>
        <dbReference type="Pfam" id="PF06985"/>
    </source>
</evidence>
<keyword evidence="4" id="KW-1185">Reference proteome</keyword>
<reference evidence="3" key="2">
    <citation type="submission" date="2023-05" db="EMBL/GenBank/DDBJ databases">
        <authorList>
            <consortium name="Lawrence Berkeley National Laboratory"/>
            <person name="Steindorff A."/>
            <person name="Hensen N."/>
            <person name="Bonometti L."/>
            <person name="Westerberg I."/>
            <person name="Brannstrom I.O."/>
            <person name="Guillou S."/>
            <person name="Cros-Aarteil S."/>
            <person name="Calhoun S."/>
            <person name="Haridas S."/>
            <person name="Kuo A."/>
            <person name="Mondo S."/>
            <person name="Pangilinan J."/>
            <person name="Riley R."/>
            <person name="Labutti K."/>
            <person name="Andreopoulos B."/>
            <person name="Lipzen A."/>
            <person name="Chen C."/>
            <person name="Yanf M."/>
            <person name="Daum C."/>
            <person name="Ng V."/>
            <person name="Clum A."/>
            <person name="Ohm R."/>
            <person name="Martin F."/>
            <person name="Silar P."/>
            <person name="Natvig D."/>
            <person name="Lalanne C."/>
            <person name="Gautier V."/>
            <person name="Ament-Velasquez S.L."/>
            <person name="Kruys A."/>
            <person name="Hutchinson M.I."/>
            <person name="Powell A.J."/>
            <person name="Barry K."/>
            <person name="Miller A.N."/>
            <person name="Grigoriev I.V."/>
            <person name="Debuchy R."/>
            <person name="Gladieux P."/>
            <person name="Thoren M.H."/>
            <person name="Johannesson H."/>
        </authorList>
    </citation>
    <scope>NUCLEOTIDE SEQUENCE</scope>
    <source>
        <strain evidence="3">CBS 103.79</strain>
    </source>
</reference>
<proteinExistence type="predicted"/>
<feature type="region of interest" description="Disordered" evidence="1">
    <location>
        <begin position="1403"/>
        <end position="1422"/>
    </location>
</feature>
<dbReference type="Pfam" id="PF26639">
    <property type="entry name" value="Het-6_barrel"/>
    <property type="match status" value="1"/>
</dbReference>
<evidence type="ECO:0000313" key="4">
    <source>
        <dbReference type="Proteomes" id="UP001303889"/>
    </source>
</evidence>
<feature type="region of interest" description="Disordered" evidence="1">
    <location>
        <begin position="1341"/>
        <end position="1389"/>
    </location>
</feature>
<feature type="compositionally biased region" description="Polar residues" evidence="1">
    <location>
        <begin position="1"/>
        <end position="22"/>
    </location>
</feature>
<dbReference type="InterPro" id="IPR036890">
    <property type="entry name" value="HATPase_C_sf"/>
</dbReference>
<protein>
    <recommendedName>
        <fullName evidence="2">Heterokaryon incompatibility domain-containing protein</fullName>
    </recommendedName>
</protein>
<dbReference type="EMBL" id="MU856202">
    <property type="protein sequence ID" value="KAK3897311.1"/>
    <property type="molecule type" value="Genomic_DNA"/>
</dbReference>
<dbReference type="Gene3D" id="3.30.565.10">
    <property type="entry name" value="Histidine kinase-like ATPase, C-terminal domain"/>
    <property type="match status" value="1"/>
</dbReference>
<gene>
    <name evidence="3" type="ORF">C8A05DRAFT_48025</name>
</gene>
<name>A0AAN6MC18_9PEZI</name>
<evidence type="ECO:0000313" key="3">
    <source>
        <dbReference type="EMBL" id="KAK3897311.1"/>
    </source>
</evidence>
<feature type="compositionally biased region" description="Polar residues" evidence="1">
    <location>
        <begin position="103"/>
        <end position="116"/>
    </location>
</feature>
<dbReference type="PANTHER" id="PTHR24148:SF64">
    <property type="entry name" value="HETEROKARYON INCOMPATIBILITY DOMAIN-CONTAINING PROTEIN"/>
    <property type="match status" value="1"/>
</dbReference>
<dbReference type="InterPro" id="IPR052895">
    <property type="entry name" value="HetReg/Transcr_Mod"/>
</dbReference>
<dbReference type="Pfam" id="PF06985">
    <property type="entry name" value="HET"/>
    <property type="match status" value="1"/>
</dbReference>
<feature type="compositionally biased region" description="Polar residues" evidence="1">
    <location>
        <begin position="45"/>
        <end position="58"/>
    </location>
</feature>
<dbReference type="PANTHER" id="PTHR24148">
    <property type="entry name" value="ANKYRIN REPEAT DOMAIN-CONTAINING PROTEIN 39 HOMOLOG-RELATED"/>
    <property type="match status" value="1"/>
</dbReference>
<accession>A0AAN6MC18</accession>
<feature type="region of interest" description="Disordered" evidence="1">
    <location>
        <begin position="1"/>
        <end position="76"/>
    </location>
</feature>
<reference evidence="3" key="1">
    <citation type="journal article" date="2023" name="Mol. Phylogenet. Evol.">
        <title>Genome-scale phylogeny and comparative genomics of the fungal order Sordariales.</title>
        <authorList>
            <person name="Hensen N."/>
            <person name="Bonometti L."/>
            <person name="Westerberg I."/>
            <person name="Brannstrom I.O."/>
            <person name="Guillou S."/>
            <person name="Cros-Aarteil S."/>
            <person name="Calhoun S."/>
            <person name="Haridas S."/>
            <person name="Kuo A."/>
            <person name="Mondo S."/>
            <person name="Pangilinan J."/>
            <person name="Riley R."/>
            <person name="LaButti K."/>
            <person name="Andreopoulos B."/>
            <person name="Lipzen A."/>
            <person name="Chen C."/>
            <person name="Yan M."/>
            <person name="Daum C."/>
            <person name="Ng V."/>
            <person name="Clum A."/>
            <person name="Steindorff A."/>
            <person name="Ohm R.A."/>
            <person name="Martin F."/>
            <person name="Silar P."/>
            <person name="Natvig D.O."/>
            <person name="Lalanne C."/>
            <person name="Gautier V."/>
            <person name="Ament-Velasquez S.L."/>
            <person name="Kruys A."/>
            <person name="Hutchinson M.I."/>
            <person name="Powell A.J."/>
            <person name="Barry K."/>
            <person name="Miller A.N."/>
            <person name="Grigoriev I.V."/>
            <person name="Debuchy R."/>
            <person name="Gladieux P."/>
            <person name="Hiltunen Thoren M."/>
            <person name="Johannesson H."/>
        </authorList>
    </citation>
    <scope>NUCLEOTIDE SEQUENCE</scope>
    <source>
        <strain evidence="3">CBS 103.79</strain>
    </source>
</reference>
<organism evidence="3 4">
    <name type="scientific">Staphylotrichum tortipilum</name>
    <dbReference type="NCBI Taxonomy" id="2831512"/>
    <lineage>
        <taxon>Eukaryota</taxon>
        <taxon>Fungi</taxon>
        <taxon>Dikarya</taxon>
        <taxon>Ascomycota</taxon>
        <taxon>Pezizomycotina</taxon>
        <taxon>Sordariomycetes</taxon>
        <taxon>Sordariomycetidae</taxon>
        <taxon>Sordariales</taxon>
        <taxon>Chaetomiaceae</taxon>
        <taxon>Staphylotrichum</taxon>
    </lineage>
</organism>
<dbReference type="InterPro" id="IPR010730">
    <property type="entry name" value="HET"/>
</dbReference>
<feature type="region of interest" description="Disordered" evidence="1">
    <location>
        <begin position="89"/>
        <end position="116"/>
    </location>
</feature>
<feature type="domain" description="Heterokaryon incompatibility" evidence="2">
    <location>
        <begin position="1728"/>
        <end position="1827"/>
    </location>
</feature>
<dbReference type="SUPFAM" id="SSF55874">
    <property type="entry name" value="ATPase domain of HSP90 chaperone/DNA topoisomerase II/histidine kinase"/>
    <property type="match status" value="1"/>
</dbReference>
<evidence type="ECO:0000256" key="1">
    <source>
        <dbReference type="SAM" id="MobiDB-lite"/>
    </source>
</evidence>
<feature type="compositionally biased region" description="Basic and acidic residues" evidence="1">
    <location>
        <begin position="1403"/>
        <end position="1419"/>
    </location>
</feature>
<comment type="caution">
    <text evidence="3">The sequence shown here is derived from an EMBL/GenBank/DDBJ whole genome shotgun (WGS) entry which is preliminary data.</text>
</comment>